<dbReference type="GO" id="GO:0003677">
    <property type="term" value="F:DNA binding"/>
    <property type="evidence" value="ECO:0007669"/>
    <property type="project" value="InterPro"/>
</dbReference>
<dbReference type="PATRIC" id="fig|1121338.3.peg.2773"/>
<dbReference type="InterPro" id="IPR012337">
    <property type="entry name" value="RNaseH-like_sf"/>
</dbReference>
<dbReference type="EMBL" id="LTBA01000077">
    <property type="protein sequence ID" value="KYH30447.1"/>
    <property type="molecule type" value="Genomic_DNA"/>
</dbReference>
<organism evidence="2 3">
    <name type="scientific">Clostridium tepidiprofundi DSM 19306</name>
    <dbReference type="NCBI Taxonomy" id="1121338"/>
    <lineage>
        <taxon>Bacteria</taxon>
        <taxon>Bacillati</taxon>
        <taxon>Bacillota</taxon>
        <taxon>Clostridia</taxon>
        <taxon>Eubacteriales</taxon>
        <taxon>Clostridiaceae</taxon>
        <taxon>Clostridium</taxon>
    </lineage>
</organism>
<evidence type="ECO:0000313" key="2">
    <source>
        <dbReference type="EMBL" id="KYH30447.1"/>
    </source>
</evidence>
<reference evidence="2 3" key="1">
    <citation type="submission" date="2016-02" db="EMBL/GenBank/DDBJ databases">
        <title>Genome sequence of Clostridium tepidiprofundi DSM 19306.</title>
        <authorList>
            <person name="Poehlein A."/>
            <person name="Daniel R."/>
        </authorList>
    </citation>
    <scope>NUCLEOTIDE SEQUENCE [LARGE SCALE GENOMIC DNA]</scope>
    <source>
        <strain evidence="2 3">DSM 19306</strain>
    </source>
</reference>
<keyword evidence="3" id="KW-1185">Reference proteome</keyword>
<evidence type="ECO:0000259" key="1">
    <source>
        <dbReference type="Pfam" id="PF01609"/>
    </source>
</evidence>
<dbReference type="Pfam" id="PF01609">
    <property type="entry name" value="DDE_Tnp_1"/>
    <property type="match status" value="1"/>
</dbReference>
<name>A0A151AST7_9CLOT</name>
<dbReference type="GO" id="GO:0006313">
    <property type="term" value="P:DNA transposition"/>
    <property type="evidence" value="ECO:0007669"/>
    <property type="project" value="InterPro"/>
</dbReference>
<gene>
    <name evidence="2" type="ORF">CLTEP_26600</name>
</gene>
<proteinExistence type="predicted"/>
<dbReference type="GO" id="GO:0004803">
    <property type="term" value="F:transposase activity"/>
    <property type="evidence" value="ECO:0007669"/>
    <property type="project" value="InterPro"/>
</dbReference>
<sequence length="162" mass="19111">MIKDRTDAELILFDRGYPGAKFFSFLKGNNVDFLMRAKVNFSKDIKKAKKPDQIIDIKNGKEFLTVRVVRFLLPSGIEEVLIISLLDEKYTVEDLKELYFKKWGVEVKYDELKNRLEIENFTERTKIAIEQEFYASMYLSNMIELAKQESNKIVKEKIKIKI</sequence>
<dbReference type="SUPFAM" id="SSF53098">
    <property type="entry name" value="Ribonuclease H-like"/>
    <property type="match status" value="1"/>
</dbReference>
<evidence type="ECO:0000313" key="3">
    <source>
        <dbReference type="Proteomes" id="UP000075531"/>
    </source>
</evidence>
<accession>A0A151AST7</accession>
<dbReference type="Proteomes" id="UP000075531">
    <property type="component" value="Unassembled WGS sequence"/>
</dbReference>
<dbReference type="RefSeq" id="WP_066827440.1">
    <property type="nucleotide sequence ID" value="NZ_LTBA01000077.1"/>
</dbReference>
<dbReference type="AlphaFoldDB" id="A0A151AST7"/>
<protein>
    <submittedName>
        <fullName evidence="2">Transposase DDE domain protein</fullName>
    </submittedName>
</protein>
<dbReference type="OrthoDB" id="9794050at2"/>
<comment type="caution">
    <text evidence="2">The sequence shown here is derived from an EMBL/GenBank/DDBJ whole genome shotgun (WGS) entry which is preliminary data.</text>
</comment>
<feature type="domain" description="Transposase IS4-like" evidence="1">
    <location>
        <begin position="7"/>
        <end position="140"/>
    </location>
</feature>
<dbReference type="InterPro" id="IPR002559">
    <property type="entry name" value="Transposase_11"/>
</dbReference>